<proteinExistence type="predicted"/>
<evidence type="ECO:0000313" key="1">
    <source>
        <dbReference type="EMBL" id="KAG0565428.1"/>
    </source>
</evidence>
<dbReference type="AlphaFoldDB" id="A0A8T0H5J6"/>
<comment type="caution">
    <text evidence="1">The sequence shown here is derived from an EMBL/GenBank/DDBJ whole genome shotgun (WGS) entry which is preliminary data.</text>
</comment>
<evidence type="ECO:0000313" key="2">
    <source>
        <dbReference type="Proteomes" id="UP000822688"/>
    </source>
</evidence>
<dbReference type="EMBL" id="CM026429">
    <property type="protein sequence ID" value="KAG0565428.1"/>
    <property type="molecule type" value="Genomic_DNA"/>
</dbReference>
<organism evidence="1 2">
    <name type="scientific">Ceratodon purpureus</name>
    <name type="common">Fire moss</name>
    <name type="synonym">Dicranum purpureum</name>
    <dbReference type="NCBI Taxonomy" id="3225"/>
    <lineage>
        <taxon>Eukaryota</taxon>
        <taxon>Viridiplantae</taxon>
        <taxon>Streptophyta</taxon>
        <taxon>Embryophyta</taxon>
        <taxon>Bryophyta</taxon>
        <taxon>Bryophytina</taxon>
        <taxon>Bryopsida</taxon>
        <taxon>Dicranidae</taxon>
        <taxon>Pseudoditrichales</taxon>
        <taxon>Ditrichaceae</taxon>
        <taxon>Ceratodon</taxon>
    </lineage>
</organism>
<dbReference type="Proteomes" id="UP000822688">
    <property type="component" value="Chromosome 8"/>
</dbReference>
<reference evidence="1" key="1">
    <citation type="submission" date="2020-06" db="EMBL/GenBank/DDBJ databases">
        <title>WGS assembly of Ceratodon purpureus strain R40.</title>
        <authorList>
            <person name="Carey S.B."/>
            <person name="Jenkins J."/>
            <person name="Shu S."/>
            <person name="Lovell J.T."/>
            <person name="Sreedasyam A."/>
            <person name="Maumus F."/>
            <person name="Tiley G.P."/>
            <person name="Fernandez-Pozo N."/>
            <person name="Barry K."/>
            <person name="Chen C."/>
            <person name="Wang M."/>
            <person name="Lipzen A."/>
            <person name="Daum C."/>
            <person name="Saski C.A."/>
            <person name="Payton A.C."/>
            <person name="Mcbreen J.C."/>
            <person name="Conrad R.E."/>
            <person name="Kollar L.M."/>
            <person name="Olsson S."/>
            <person name="Huttunen S."/>
            <person name="Landis J.B."/>
            <person name="Wickett N.J."/>
            <person name="Johnson M.G."/>
            <person name="Rensing S.A."/>
            <person name="Grimwood J."/>
            <person name="Schmutz J."/>
            <person name="Mcdaniel S.F."/>
        </authorList>
    </citation>
    <scope>NUCLEOTIDE SEQUENCE</scope>
    <source>
        <strain evidence="1">R40</strain>
    </source>
</reference>
<name>A0A8T0H5J6_CERPU</name>
<gene>
    <name evidence="1" type="ORF">KC19_8G189900</name>
</gene>
<protein>
    <submittedName>
        <fullName evidence="1">Uncharacterized protein</fullName>
    </submittedName>
</protein>
<keyword evidence="2" id="KW-1185">Reference proteome</keyword>
<sequence>MLLRRLGHDSRPSMFGPFHLRGFADAILHHIKVPVKMVLMFVVAMQCKVIVSHLKFVRSETFCVVT</sequence>
<accession>A0A8T0H5J6</accession>